<dbReference type="PROSITE" id="PS51257">
    <property type="entry name" value="PROKAR_LIPOPROTEIN"/>
    <property type="match status" value="1"/>
</dbReference>
<name>A0A327X747_LARAB</name>
<proteinExistence type="predicted"/>
<dbReference type="RefSeq" id="WP_170139281.1">
    <property type="nucleotide sequence ID" value="NZ_QLMC01000001.1"/>
</dbReference>
<gene>
    <name evidence="2" type="ORF">LX87_00937</name>
</gene>
<evidence type="ECO:0000256" key="1">
    <source>
        <dbReference type="SAM" id="Phobius"/>
    </source>
</evidence>
<keyword evidence="1" id="KW-1133">Transmembrane helix</keyword>
<organism evidence="2 3">
    <name type="scientific">Larkinella arboricola</name>
    <dbReference type="NCBI Taxonomy" id="643671"/>
    <lineage>
        <taxon>Bacteria</taxon>
        <taxon>Pseudomonadati</taxon>
        <taxon>Bacteroidota</taxon>
        <taxon>Cytophagia</taxon>
        <taxon>Cytophagales</taxon>
        <taxon>Spirosomataceae</taxon>
        <taxon>Larkinella</taxon>
    </lineage>
</organism>
<reference evidence="2 3" key="1">
    <citation type="submission" date="2018-06" db="EMBL/GenBank/DDBJ databases">
        <title>Genomic Encyclopedia of Archaeal and Bacterial Type Strains, Phase II (KMG-II): from individual species to whole genera.</title>
        <authorList>
            <person name="Goeker M."/>
        </authorList>
    </citation>
    <scope>NUCLEOTIDE SEQUENCE [LARGE SCALE GENOMIC DNA]</scope>
    <source>
        <strain evidence="2 3">DSM 21851</strain>
    </source>
</reference>
<accession>A0A327X747</accession>
<keyword evidence="1" id="KW-0472">Membrane</keyword>
<dbReference type="EMBL" id="QLMC01000001">
    <property type="protein sequence ID" value="RAK02817.1"/>
    <property type="molecule type" value="Genomic_DNA"/>
</dbReference>
<protein>
    <submittedName>
        <fullName evidence="2">Putative ABC transport system permease protein</fullName>
    </submittedName>
</protein>
<evidence type="ECO:0000313" key="2">
    <source>
        <dbReference type="EMBL" id="RAK02817.1"/>
    </source>
</evidence>
<dbReference type="AlphaFoldDB" id="A0A327X747"/>
<dbReference type="Proteomes" id="UP000248790">
    <property type="component" value="Unassembled WGS sequence"/>
</dbReference>
<evidence type="ECO:0000313" key="3">
    <source>
        <dbReference type="Proteomes" id="UP000248790"/>
    </source>
</evidence>
<sequence length="45" mass="5031">MLLNYLKIAFRNLRTHTVYSFSNLFGLAVGVASCPLIVQPMAGRF</sequence>
<feature type="transmembrane region" description="Helical" evidence="1">
    <location>
        <begin position="20"/>
        <end position="38"/>
    </location>
</feature>
<keyword evidence="3" id="KW-1185">Reference proteome</keyword>
<keyword evidence="1" id="KW-0812">Transmembrane</keyword>
<comment type="caution">
    <text evidence="2">The sequence shown here is derived from an EMBL/GenBank/DDBJ whole genome shotgun (WGS) entry which is preliminary data.</text>
</comment>